<dbReference type="Gene3D" id="1.20.1280.50">
    <property type="match status" value="1"/>
</dbReference>
<evidence type="ECO:0000313" key="3">
    <source>
        <dbReference type="Proteomes" id="UP000015100"/>
    </source>
</evidence>
<dbReference type="AlphaFoldDB" id="S8AY35"/>
<dbReference type="SUPFAM" id="SSF81383">
    <property type="entry name" value="F-box domain"/>
    <property type="match status" value="1"/>
</dbReference>
<dbReference type="InterPro" id="IPR036047">
    <property type="entry name" value="F-box-like_dom_sf"/>
</dbReference>
<sequence length="411" mass="47850">MSNTNIFSLPPELLLIIFADNSLDNRDVANCQSTCKRFRQITKDLPIHYTFRVDHVAQPAWKLIRHLLVYPRIAKRITSINVTWHRRQPVKLETWTREWRWEEAEKEKIEAIGERRLSTRTIGAIFQGLNSEALLPFLLCLTPNLESLDIGDAVLSFIQPEYSIFEAVRLIEYSSTGVDRTWQGSEGSHRDSAGRYLDKVMDAVRPGYPSLWFHENIRPGDWLPGLVNLKKFYHSCVKYGDPYDSNYGWPIVFLRRIMLLPNIRKIKIKRATCMKDGLYMPISRGGPPKDFQSSLKSLEILGTFIQQEEYDVIAKLTGSLEYLALNPRFCGDHRDHLHLSGKGTLVDDTLLAARKPYMQPFLQYNQGILTDRQVVFTEDEFKWNVEERRRFLNVYLDQEFGPMDDEIDSEE</sequence>
<dbReference type="InterPro" id="IPR001810">
    <property type="entry name" value="F-box_dom"/>
</dbReference>
<dbReference type="EMBL" id="AQGS01000003">
    <property type="protein sequence ID" value="EPS45881.1"/>
    <property type="molecule type" value="Genomic_DNA"/>
</dbReference>
<feature type="domain" description="F-box" evidence="1">
    <location>
        <begin position="7"/>
        <end position="44"/>
    </location>
</feature>
<protein>
    <recommendedName>
        <fullName evidence="1">F-box domain-containing protein</fullName>
    </recommendedName>
</protein>
<reference evidence="2 3" key="1">
    <citation type="journal article" date="2013" name="PLoS Genet.">
        <title>Genomic mechanisms accounting for the adaptation to parasitism in nematode-trapping fungi.</title>
        <authorList>
            <person name="Meerupati T."/>
            <person name="Andersson K.M."/>
            <person name="Friman E."/>
            <person name="Kumar D."/>
            <person name="Tunlid A."/>
            <person name="Ahren D."/>
        </authorList>
    </citation>
    <scope>NUCLEOTIDE SEQUENCE [LARGE SCALE GENOMIC DNA]</scope>
    <source>
        <strain evidence="2 3">CBS 200.50</strain>
    </source>
</reference>
<organism evidence="2 3">
    <name type="scientific">Dactylellina haptotyla (strain CBS 200.50)</name>
    <name type="common">Nematode-trapping fungus</name>
    <name type="synonym">Monacrosporium haptotylum</name>
    <dbReference type="NCBI Taxonomy" id="1284197"/>
    <lineage>
        <taxon>Eukaryota</taxon>
        <taxon>Fungi</taxon>
        <taxon>Dikarya</taxon>
        <taxon>Ascomycota</taxon>
        <taxon>Pezizomycotina</taxon>
        <taxon>Orbiliomycetes</taxon>
        <taxon>Orbiliales</taxon>
        <taxon>Orbiliaceae</taxon>
        <taxon>Dactylellina</taxon>
    </lineage>
</organism>
<keyword evidence="3" id="KW-1185">Reference proteome</keyword>
<proteinExistence type="predicted"/>
<name>S8AY35_DACHA</name>
<gene>
    <name evidence="2" type="ORF">H072_141</name>
</gene>
<dbReference type="OMA" id="REWRWEE"/>
<evidence type="ECO:0000259" key="1">
    <source>
        <dbReference type="Pfam" id="PF12937"/>
    </source>
</evidence>
<comment type="caution">
    <text evidence="2">The sequence shown here is derived from an EMBL/GenBank/DDBJ whole genome shotgun (WGS) entry which is preliminary data.</text>
</comment>
<evidence type="ECO:0000313" key="2">
    <source>
        <dbReference type="EMBL" id="EPS45881.1"/>
    </source>
</evidence>
<reference evidence="3" key="2">
    <citation type="submission" date="2013-04" db="EMBL/GenBank/DDBJ databases">
        <title>Genomic mechanisms accounting for the adaptation to parasitism in nematode-trapping fungi.</title>
        <authorList>
            <person name="Ahren D.G."/>
        </authorList>
    </citation>
    <scope>NUCLEOTIDE SEQUENCE [LARGE SCALE GENOMIC DNA]</scope>
    <source>
        <strain evidence="3">CBS 200.50</strain>
    </source>
</reference>
<dbReference type="Pfam" id="PF12937">
    <property type="entry name" value="F-box-like"/>
    <property type="match status" value="1"/>
</dbReference>
<dbReference type="HOGENOM" id="CLU_043545_0_0_1"/>
<dbReference type="Proteomes" id="UP000015100">
    <property type="component" value="Unassembled WGS sequence"/>
</dbReference>
<accession>S8AY35</accession>